<evidence type="ECO:0000256" key="1">
    <source>
        <dbReference type="ARBA" id="ARBA00002817"/>
    </source>
</evidence>
<accession>A0A1D2VS49</accession>
<evidence type="ECO:0000313" key="11">
    <source>
        <dbReference type="EMBL" id="ODV64385.1"/>
    </source>
</evidence>
<comment type="similarity">
    <text evidence="3 9">Belongs to the TFB2 family.</text>
</comment>
<feature type="domain" description="Transcription factor Tfb2 C-terminal" evidence="10">
    <location>
        <begin position="436"/>
        <end position="502"/>
    </location>
</feature>
<dbReference type="AlphaFoldDB" id="A0A1D2VS49"/>
<dbReference type="Gene3D" id="3.30.70.2610">
    <property type="match status" value="1"/>
</dbReference>
<dbReference type="NCBIfam" id="TIGR00625">
    <property type="entry name" value="tfb2"/>
    <property type="match status" value="1"/>
</dbReference>
<evidence type="ECO:0000256" key="7">
    <source>
        <dbReference type="ARBA" id="ARBA00023204"/>
    </source>
</evidence>
<evidence type="ECO:0000256" key="6">
    <source>
        <dbReference type="ARBA" id="ARBA00023163"/>
    </source>
</evidence>
<comment type="subcellular location">
    <subcellularLocation>
        <location evidence="2 9">Nucleus</location>
    </subcellularLocation>
</comment>
<dbReference type="GO" id="GO:0003690">
    <property type="term" value="F:double-stranded DNA binding"/>
    <property type="evidence" value="ECO:0007669"/>
    <property type="project" value="EnsemblFungi"/>
</dbReference>
<dbReference type="PANTHER" id="PTHR13152">
    <property type="entry name" value="TFIIH, POLYPEPTIDE 4"/>
    <property type="match status" value="1"/>
</dbReference>
<evidence type="ECO:0000256" key="4">
    <source>
        <dbReference type="ARBA" id="ARBA00022763"/>
    </source>
</evidence>
<dbReference type="GO" id="GO:0005675">
    <property type="term" value="C:transcription factor TFIIH holo complex"/>
    <property type="evidence" value="ECO:0007669"/>
    <property type="project" value="EnsemblFungi"/>
</dbReference>
<keyword evidence="12" id="KW-1185">Reference proteome</keyword>
<organism evidence="11 12">
    <name type="scientific">Ascoidea rubescens DSM 1968</name>
    <dbReference type="NCBI Taxonomy" id="1344418"/>
    <lineage>
        <taxon>Eukaryota</taxon>
        <taxon>Fungi</taxon>
        <taxon>Dikarya</taxon>
        <taxon>Ascomycota</taxon>
        <taxon>Saccharomycotina</taxon>
        <taxon>Saccharomycetes</taxon>
        <taxon>Ascoideaceae</taxon>
        <taxon>Ascoidea</taxon>
    </lineage>
</organism>
<dbReference type="Pfam" id="PF03849">
    <property type="entry name" value="Tfb2"/>
    <property type="match status" value="1"/>
</dbReference>
<reference evidence="12" key="1">
    <citation type="submission" date="2016-05" db="EMBL/GenBank/DDBJ databases">
        <title>Comparative genomics of biotechnologically important yeasts.</title>
        <authorList>
            <consortium name="DOE Joint Genome Institute"/>
            <person name="Riley R."/>
            <person name="Haridas S."/>
            <person name="Wolfe K.H."/>
            <person name="Lopes M.R."/>
            <person name="Hittinger C.T."/>
            <person name="Goker M."/>
            <person name="Salamov A."/>
            <person name="Wisecaver J."/>
            <person name="Long T.M."/>
            <person name="Aerts A.L."/>
            <person name="Barry K."/>
            <person name="Choi C."/>
            <person name="Clum A."/>
            <person name="Coughlan A.Y."/>
            <person name="Deshpande S."/>
            <person name="Douglass A.P."/>
            <person name="Hanson S.J."/>
            <person name="Klenk H.-P."/>
            <person name="Labutti K."/>
            <person name="Lapidus A."/>
            <person name="Lindquist E."/>
            <person name="Lipzen A."/>
            <person name="Meier-Kolthoff J.P."/>
            <person name="Ohm R.A."/>
            <person name="Otillar R.P."/>
            <person name="Pangilinan J."/>
            <person name="Peng Y."/>
            <person name="Rokas A."/>
            <person name="Rosa C.A."/>
            <person name="Scheuner C."/>
            <person name="Sibirny A.A."/>
            <person name="Slot J.C."/>
            <person name="Stielow J.B."/>
            <person name="Sun H."/>
            <person name="Kurtzman C.P."/>
            <person name="Blackwell M."/>
            <person name="Grigoriev I.V."/>
            <person name="Jeffries T.W."/>
        </authorList>
    </citation>
    <scope>NUCLEOTIDE SEQUENCE [LARGE SCALE GENOMIC DNA]</scope>
    <source>
        <strain evidence="12">DSM 1968</strain>
    </source>
</reference>
<dbReference type="GO" id="GO:0006289">
    <property type="term" value="P:nucleotide-excision repair"/>
    <property type="evidence" value="ECO:0007669"/>
    <property type="project" value="EnsemblFungi"/>
</dbReference>
<keyword evidence="5 9" id="KW-0805">Transcription regulation</keyword>
<evidence type="ECO:0000259" key="10">
    <source>
        <dbReference type="Pfam" id="PF18307"/>
    </source>
</evidence>
<evidence type="ECO:0000256" key="8">
    <source>
        <dbReference type="ARBA" id="ARBA00023242"/>
    </source>
</evidence>
<dbReference type="FunCoup" id="A0A1D2VS49">
    <property type="interactions" value="486"/>
</dbReference>
<evidence type="ECO:0000256" key="9">
    <source>
        <dbReference type="RuleBase" id="RU364024"/>
    </source>
</evidence>
<evidence type="ECO:0000313" key="12">
    <source>
        <dbReference type="Proteomes" id="UP000095038"/>
    </source>
</evidence>
<keyword evidence="7 9" id="KW-0234">DNA repair</keyword>
<keyword evidence="8 9" id="KW-0539">Nucleus</keyword>
<dbReference type="GO" id="GO:0000439">
    <property type="term" value="C:transcription factor TFIIH core complex"/>
    <property type="evidence" value="ECO:0007669"/>
    <property type="project" value="EnsemblFungi"/>
</dbReference>
<keyword evidence="6 9" id="KW-0804">Transcription</keyword>
<dbReference type="GO" id="GO:0006367">
    <property type="term" value="P:transcription initiation at RNA polymerase II promoter"/>
    <property type="evidence" value="ECO:0007669"/>
    <property type="project" value="EnsemblFungi"/>
</dbReference>
<dbReference type="InParanoid" id="A0A1D2VS49"/>
<protein>
    <recommendedName>
        <fullName evidence="9">RNA polymerase II transcription factor B subunit 2</fullName>
    </recommendedName>
</protein>
<comment type="function">
    <text evidence="1">Component of the general transcription and DNA repair factor IIH (TFIIH) core complex, which is involved in general and transcription-coupled nucleotide excision repair (NER) of damaged DNA and, when complexed to TFIIK, in RNA transcription by RNA polymerase II. In NER, TFIIH acts by opening DNA around the lesion to allow the excision of the damaged oligonucleotide and its replacement by a new DNA fragment. In transcription, TFIIH has an essential role in transcription initiation. When the pre-initiation complex (PIC) has been established, TFIIH is required for promoter opening and promoter escape. Phosphorylation of the C-terminal tail (CTD) of the largest subunit of RNA polymerase II by the kinase module TFIIK controls the initiation of transcription.</text>
</comment>
<evidence type="ECO:0000256" key="5">
    <source>
        <dbReference type="ARBA" id="ARBA00023015"/>
    </source>
</evidence>
<dbReference type="InterPro" id="IPR004598">
    <property type="entry name" value="TFIIH_p52/Tfb2"/>
</dbReference>
<dbReference type="STRING" id="1344418.A0A1D2VS49"/>
<name>A0A1D2VS49_9ASCO</name>
<dbReference type="GeneID" id="30963859"/>
<dbReference type="EMBL" id="KV454475">
    <property type="protein sequence ID" value="ODV64385.1"/>
    <property type="molecule type" value="Genomic_DNA"/>
</dbReference>
<dbReference type="Proteomes" id="UP000095038">
    <property type="component" value="Unassembled WGS sequence"/>
</dbReference>
<dbReference type="Pfam" id="PF18307">
    <property type="entry name" value="Tfb2_C"/>
    <property type="match status" value="1"/>
</dbReference>
<dbReference type="PANTHER" id="PTHR13152:SF0">
    <property type="entry name" value="GENERAL TRANSCRIPTION FACTOR IIH SUBUNIT 4"/>
    <property type="match status" value="1"/>
</dbReference>
<dbReference type="InterPro" id="IPR040662">
    <property type="entry name" value="Tfb2_C"/>
</dbReference>
<dbReference type="OrthoDB" id="364513at2759"/>
<evidence type="ECO:0000256" key="2">
    <source>
        <dbReference type="ARBA" id="ARBA00004123"/>
    </source>
</evidence>
<keyword evidence="4 9" id="KW-0227">DNA damage</keyword>
<evidence type="ECO:0000256" key="3">
    <source>
        <dbReference type="ARBA" id="ARBA00007132"/>
    </source>
</evidence>
<dbReference type="GO" id="GO:0016251">
    <property type="term" value="F:RNA polymerase II general transcription initiation factor activity"/>
    <property type="evidence" value="ECO:0007669"/>
    <property type="project" value="EnsemblFungi"/>
</dbReference>
<dbReference type="RefSeq" id="XP_020050692.1">
    <property type="nucleotide sequence ID" value="XM_020190223.1"/>
</dbReference>
<proteinExistence type="inferred from homology"/>
<gene>
    <name evidence="11" type="ORF">ASCRUDRAFT_30822</name>
</gene>
<dbReference type="GO" id="GO:0000112">
    <property type="term" value="C:nucleotide-excision repair factor 3 complex"/>
    <property type="evidence" value="ECO:0007669"/>
    <property type="project" value="EnsemblFungi"/>
</dbReference>
<sequence>MSSYLFKDAVFQYLIDLPQSMKFKLFESPATCLAIYRLLPTLAKFYIMSMVFNEKKIILKNFDNWIKPDPLNKKIKNESLQKLLDLNLIETEHNNLIIKINSIFRQNFRNALIGENSISLQSNKITVDFLDNYATNKWESTLHFMVGTKLISNPSKGTIKLLESSGIMEVIDEHNSNDTLLPDNFSATNLKITKKGFQFLLQNVNTQIWTLLLQYLKIAETLQMDRVDVLNFIFMLGSLELGQSYSLTSLSDTQINMLRDLRDYGLVYQKNSKSKRFYPTRLATTLTSDTIALKSASTAMDQALKSNNKDNKNSATNLDTSSNTASINGSIIIETNFKLYCYTTSPLQIAILNLFVHLKQRFQNMVTGQITKKSIDYALKSGISSDQIIKYLEINAHPQMKKLAQEELNKKLELIANKVIASASQELQIIPPNVVDQIRLWELELDRIQSSIGYLFKDFSSIQQYLAIKKYSDEIGVLLWSHDNSRRLFVTSEGKQQIADYMMRRSNKASNRERPK</sequence>
<comment type="function">
    <text evidence="9">Component of the general transcription and DNA repair factor IIH (TFIIH) core complex which is involved in general and transcription-coupled nucleotide excision repair (NER) of damaged DNA.</text>
</comment>
<dbReference type="GO" id="GO:0001671">
    <property type="term" value="F:ATPase activator activity"/>
    <property type="evidence" value="ECO:0007669"/>
    <property type="project" value="InterPro"/>
</dbReference>